<protein>
    <recommendedName>
        <fullName evidence="1">DEAD/DEAH-box helicase domain-containing protein</fullName>
    </recommendedName>
</protein>
<keyword evidence="3" id="KW-1185">Reference proteome</keyword>
<dbReference type="Pfam" id="PF00270">
    <property type="entry name" value="DEAD"/>
    <property type="match status" value="1"/>
</dbReference>
<evidence type="ECO:0000313" key="3">
    <source>
        <dbReference type="Proteomes" id="UP000004994"/>
    </source>
</evidence>
<sequence length="119" mass="13335">MTEKSTSGFLIFLGPNLISWCTKKQPNVSRSSTEAEYRALALLPAETIVWDLVVIYDECYILNRHSATTISFVQNLISDEADRLLGMGFEKQINSIVSHYVTDLFSATQNEAVEELSKA</sequence>
<dbReference type="GO" id="GO:0005524">
    <property type="term" value="F:ATP binding"/>
    <property type="evidence" value="ECO:0007669"/>
    <property type="project" value="InterPro"/>
</dbReference>
<reference evidence="2" key="2">
    <citation type="submission" date="2019-01" db="UniProtKB">
        <authorList>
            <consortium name="EnsemblPlants"/>
        </authorList>
    </citation>
    <scope>IDENTIFICATION</scope>
    <source>
        <strain evidence="2">cv. Heinz 1706</strain>
    </source>
</reference>
<dbReference type="PANTHER" id="PTHR11439:SF455">
    <property type="entry name" value="RLK (RECEPTOR-LIKE PROTEIN KINASE) 8, PUTATIVE-RELATED"/>
    <property type="match status" value="1"/>
</dbReference>
<dbReference type="InterPro" id="IPR011545">
    <property type="entry name" value="DEAD/DEAH_box_helicase_dom"/>
</dbReference>
<dbReference type="CDD" id="cd09272">
    <property type="entry name" value="RNase_HI_RT_Ty1"/>
    <property type="match status" value="1"/>
</dbReference>
<proteinExistence type="predicted"/>
<dbReference type="InParanoid" id="A0A3Q7GVM6"/>
<dbReference type="EnsemblPlants" id="Solyc06g050925.1.1">
    <property type="protein sequence ID" value="Solyc06g050925.1.1"/>
    <property type="gene ID" value="Solyc06g050925.1"/>
</dbReference>
<dbReference type="Gramene" id="Solyc06g050925.1.1">
    <property type="protein sequence ID" value="Solyc06g050925.1.1"/>
    <property type="gene ID" value="Solyc06g050925.1"/>
</dbReference>
<dbReference type="Gene3D" id="3.40.50.300">
    <property type="entry name" value="P-loop containing nucleotide triphosphate hydrolases"/>
    <property type="match status" value="1"/>
</dbReference>
<organism evidence="2">
    <name type="scientific">Solanum lycopersicum</name>
    <name type="common">Tomato</name>
    <name type="synonym">Lycopersicon esculentum</name>
    <dbReference type="NCBI Taxonomy" id="4081"/>
    <lineage>
        <taxon>Eukaryota</taxon>
        <taxon>Viridiplantae</taxon>
        <taxon>Streptophyta</taxon>
        <taxon>Embryophyta</taxon>
        <taxon>Tracheophyta</taxon>
        <taxon>Spermatophyta</taxon>
        <taxon>Magnoliopsida</taxon>
        <taxon>eudicotyledons</taxon>
        <taxon>Gunneridae</taxon>
        <taxon>Pentapetalae</taxon>
        <taxon>asterids</taxon>
        <taxon>lamiids</taxon>
        <taxon>Solanales</taxon>
        <taxon>Solanaceae</taxon>
        <taxon>Solanoideae</taxon>
        <taxon>Solaneae</taxon>
        <taxon>Solanum</taxon>
        <taxon>Solanum subgen. Lycopersicon</taxon>
    </lineage>
</organism>
<evidence type="ECO:0000259" key="1">
    <source>
        <dbReference type="Pfam" id="PF00270"/>
    </source>
</evidence>
<reference evidence="2" key="1">
    <citation type="journal article" date="2012" name="Nature">
        <title>The tomato genome sequence provides insights into fleshy fruit evolution.</title>
        <authorList>
            <consortium name="Tomato Genome Consortium"/>
        </authorList>
    </citation>
    <scope>NUCLEOTIDE SEQUENCE [LARGE SCALE GENOMIC DNA]</scope>
    <source>
        <strain evidence="2">cv. Heinz 1706</strain>
    </source>
</reference>
<feature type="domain" description="DEAD/DEAH-box helicase" evidence="1">
    <location>
        <begin position="64"/>
        <end position="115"/>
    </location>
</feature>
<dbReference type="InterPro" id="IPR027417">
    <property type="entry name" value="P-loop_NTPase"/>
</dbReference>
<name>A0A3Q7GVM6_SOLLC</name>
<dbReference type="GO" id="GO:0003676">
    <property type="term" value="F:nucleic acid binding"/>
    <property type="evidence" value="ECO:0007669"/>
    <property type="project" value="InterPro"/>
</dbReference>
<dbReference type="Proteomes" id="UP000004994">
    <property type="component" value="Chromosome 6"/>
</dbReference>
<dbReference type="AlphaFoldDB" id="A0A3Q7GVM6"/>
<evidence type="ECO:0000313" key="2">
    <source>
        <dbReference type="EnsemblPlants" id="Solyc06g050925.1.1"/>
    </source>
</evidence>
<dbReference type="PANTHER" id="PTHR11439">
    <property type="entry name" value="GAG-POL-RELATED RETROTRANSPOSON"/>
    <property type="match status" value="1"/>
</dbReference>
<accession>A0A3Q7GVM6</accession>
<dbReference type="SUPFAM" id="SSF52540">
    <property type="entry name" value="P-loop containing nucleoside triphosphate hydrolases"/>
    <property type="match status" value="1"/>
</dbReference>